<dbReference type="EMBL" id="DTBZ01000126">
    <property type="protein sequence ID" value="HGQ18624.1"/>
    <property type="molecule type" value="Genomic_DNA"/>
</dbReference>
<name>A0A7J3JSH5_9CREN</name>
<evidence type="ECO:0008006" key="3">
    <source>
        <dbReference type="Google" id="ProtNLM"/>
    </source>
</evidence>
<evidence type="ECO:0000313" key="1">
    <source>
        <dbReference type="EMBL" id="HGN36210.1"/>
    </source>
</evidence>
<comment type="caution">
    <text evidence="2">The sequence shown here is derived from an EMBL/GenBank/DDBJ whole genome shotgun (WGS) entry which is preliminary data.</text>
</comment>
<organism evidence="2">
    <name type="scientific">Ignisphaera aggregans</name>
    <dbReference type="NCBI Taxonomy" id="334771"/>
    <lineage>
        <taxon>Archaea</taxon>
        <taxon>Thermoproteota</taxon>
        <taxon>Thermoprotei</taxon>
        <taxon>Desulfurococcales</taxon>
        <taxon>Desulfurococcaceae</taxon>
        <taxon>Ignisphaera</taxon>
    </lineage>
</organism>
<accession>A0A7J3JSH5</accession>
<dbReference type="AlphaFoldDB" id="A0A7J3JSH5"/>
<gene>
    <name evidence="1" type="ORF">ENT87_01475</name>
    <name evidence="2" type="ORF">ENU30_06610</name>
</gene>
<evidence type="ECO:0000313" key="2">
    <source>
        <dbReference type="EMBL" id="HGQ18624.1"/>
    </source>
</evidence>
<reference evidence="2" key="1">
    <citation type="journal article" date="2020" name="mSystems">
        <title>Genome- and Community-Level Interaction Insights into Carbon Utilization and Element Cycling Functions of Hydrothermarchaeota in Hydrothermal Sediment.</title>
        <authorList>
            <person name="Zhou Z."/>
            <person name="Liu Y."/>
            <person name="Xu W."/>
            <person name="Pan J."/>
            <person name="Luo Z.H."/>
            <person name="Li M."/>
        </authorList>
    </citation>
    <scope>NUCLEOTIDE SEQUENCE [LARGE SCALE GENOMIC DNA]</scope>
    <source>
        <strain evidence="1">SpSt-618</strain>
        <strain evidence="2">SpSt-657</strain>
    </source>
</reference>
<dbReference type="EMBL" id="DTAI01000049">
    <property type="protein sequence ID" value="HGN36210.1"/>
    <property type="molecule type" value="Genomic_DNA"/>
</dbReference>
<proteinExistence type="predicted"/>
<sequence>MGDKKFTCPICSRVFYEGQGIRITIGGQELIFHSKSCAIKFFKSLILYLDQKTLESAVKMTIKEFEERMNDVKEKRKKKLEAL</sequence>
<protein>
    <recommendedName>
        <fullName evidence="3">TRASH domain-containing protein</fullName>
    </recommendedName>
</protein>